<feature type="non-terminal residue" evidence="2">
    <location>
        <position position="1"/>
    </location>
</feature>
<evidence type="ECO:0000313" key="2">
    <source>
        <dbReference type="EMBL" id="CAA9213328.1"/>
    </source>
</evidence>
<feature type="compositionally biased region" description="Basic residues" evidence="1">
    <location>
        <begin position="67"/>
        <end position="77"/>
    </location>
</feature>
<sequence>DHHQLGDGDPADRHPDPHRAGVRRTQAPGVEGVHHAGADPALVGRQPRHRHRGRGGPAGRRALAARAGHRRRRRGRLPRGVPRGPAVRPAGQHGDLRGRAGGRRQRGHQHLHRDRRPDPAHPALRVRLPGGPGRGHRLGHGGRHAVLVRRAGEGGHFAGL</sequence>
<protein>
    <submittedName>
        <fullName evidence="2">Ligand-binding SRPBCC domain protein family</fullName>
    </submittedName>
</protein>
<feature type="compositionally biased region" description="Low complexity" evidence="1">
    <location>
        <begin position="78"/>
        <end position="93"/>
    </location>
</feature>
<evidence type="ECO:0000256" key="1">
    <source>
        <dbReference type="SAM" id="MobiDB-lite"/>
    </source>
</evidence>
<name>A0A6J4H2K7_9ACTN</name>
<dbReference type="EMBL" id="CADCTP010000009">
    <property type="protein sequence ID" value="CAA9213328.1"/>
    <property type="molecule type" value="Genomic_DNA"/>
</dbReference>
<feature type="region of interest" description="Disordered" evidence="1">
    <location>
        <begin position="1"/>
        <end position="140"/>
    </location>
</feature>
<gene>
    <name evidence="2" type="ORF">AVDCRST_MAG41-97</name>
</gene>
<organism evidence="2">
    <name type="scientific">uncultured Mycobacteriales bacterium</name>
    <dbReference type="NCBI Taxonomy" id="581187"/>
    <lineage>
        <taxon>Bacteria</taxon>
        <taxon>Bacillati</taxon>
        <taxon>Actinomycetota</taxon>
        <taxon>Actinomycetes</taxon>
        <taxon>Mycobacteriales</taxon>
        <taxon>environmental samples</taxon>
    </lineage>
</organism>
<proteinExistence type="predicted"/>
<feature type="compositionally biased region" description="Basic residues" evidence="1">
    <location>
        <begin position="100"/>
        <end position="114"/>
    </location>
</feature>
<reference evidence="2" key="1">
    <citation type="submission" date="2020-02" db="EMBL/GenBank/DDBJ databases">
        <authorList>
            <person name="Meier V. D."/>
        </authorList>
    </citation>
    <scope>NUCLEOTIDE SEQUENCE</scope>
    <source>
        <strain evidence="2">AVDCRST_MAG41</strain>
    </source>
</reference>
<dbReference type="AlphaFoldDB" id="A0A6J4H2K7"/>
<feature type="compositionally biased region" description="Basic and acidic residues" evidence="1">
    <location>
        <begin position="1"/>
        <end position="19"/>
    </location>
</feature>
<accession>A0A6J4H2K7</accession>
<feature type="non-terminal residue" evidence="2">
    <location>
        <position position="160"/>
    </location>
</feature>